<dbReference type="Gene3D" id="3.30.210.10">
    <property type="entry name" value="DNA polymerase, thumb domain"/>
    <property type="match status" value="1"/>
</dbReference>
<name>A0A0M0JTJ3_9EUKA</name>
<feature type="region of interest" description="Disordered" evidence="7">
    <location>
        <begin position="353"/>
        <end position="429"/>
    </location>
</feature>
<evidence type="ECO:0000256" key="4">
    <source>
        <dbReference type="ARBA" id="ARBA00022695"/>
    </source>
</evidence>
<dbReference type="GO" id="GO:0006303">
    <property type="term" value="P:double-strand break repair via nonhomologous end joining"/>
    <property type="evidence" value="ECO:0007669"/>
    <property type="project" value="TreeGrafter"/>
</dbReference>
<evidence type="ECO:0000313" key="9">
    <source>
        <dbReference type="EMBL" id="KOO29899.1"/>
    </source>
</evidence>
<dbReference type="SMART" id="SM00483">
    <property type="entry name" value="POLXc"/>
    <property type="match status" value="1"/>
</dbReference>
<dbReference type="PRINTS" id="PR00869">
    <property type="entry name" value="DNAPOLX"/>
</dbReference>
<sequence length="1030" mass="110890">MLPFVHAALAATEPPPVRMKATLPGVPSTAPYEYYSGFLDAGVPPSGRGKMYFHYICAMSPDWEQKPMTLWYNGGPGAPSTYGLFQEFGPFLLSDASYATEDFKKTGLPTPLPNRYTWANVTSLCEIDSPAPMGASFCTEGNGTAGSTGGPSGDAYSCGPWTDLSVAAADHQAHIAFFTKAFPELAKNKNPVTIVGESYAGVYIPYFIDAWLKDPIPGVNLVGFAIGDGCTSCVPMPGRPVNWCIDLFNNGFQYPNTLPGPYWDVQFFWGHSQFSTGLKDEIMATCTHEELVGITPPPNWSPACTHLVSVRMAEEVGYFFVYNLFEACPDEVTDEISGTRRLGETGEINGAAPAAEAGASSAHAPPARTHRQPPRRRHRRLAHRRLSQPAHAAGRVVATVEEQGARTKGGAVSRHRAHDDASEAAGPAFRSYGDGDSGLGAACLVDSMEVYFRSNATLTALGIPLDNNFIVLDNGVGMNYTIDAPFVGPVYERALKAGLRVLVYEGDSDASGLQTLPMYDVWVPFFGNGSGVWTPAGRLNASDPAARPLGLPLTQPWRPFGVLPAGRKVQGGYVMEWADGQATFVSIKGAGHLAPTYRPSAAYTMMEAFIGNKPLPPRINGLKFLIGRKGEYRVGGKMYDNAARLARLHGAILVDSVHDATCLIIDRAVEPEAAPRAAADTEDEDDDMDALGPAVALAQGLSTKEFIIAEIKKLGAAYKSGAGGSGQHGSWARNQHYLQAPGAIEHHLREPVSLKTLQALRRVHGIGEATVQKCVELYRLGSLSRTESLRALPEQIAREELMRVWGIGLEKANVLIREHGVHSVAELRAGGPALHAALHMTSGAVRCLELHEELQQPIPREEIEAVFRQVEAIARSTALDLAPGRSPRLQLTGSFRRGASSAHDIDILLVLPDPNPRLDGAALRVAAEAFDKYGRSTGQEGAFAGGFFMGLCRLGAVPGALHRRMDIRCFDEHEEPFALLHLTGSAAFNRYVSRVANAQGYSLSEKGLRPAQREGGHAPIDRDAPGGARW</sequence>
<dbReference type="Pfam" id="PF14792">
    <property type="entry name" value="DNA_pol_B_palm"/>
    <property type="match status" value="1"/>
</dbReference>
<dbReference type="Pfam" id="PF00450">
    <property type="entry name" value="Peptidase_S10"/>
    <property type="match status" value="1"/>
</dbReference>
<dbReference type="GO" id="GO:0005634">
    <property type="term" value="C:nucleus"/>
    <property type="evidence" value="ECO:0007669"/>
    <property type="project" value="TreeGrafter"/>
</dbReference>
<comment type="caution">
    <text evidence="9">The sequence shown here is derived from an EMBL/GenBank/DDBJ whole genome shotgun (WGS) entry which is preliminary data.</text>
</comment>
<dbReference type="InterPro" id="IPR029398">
    <property type="entry name" value="PolB_thumb"/>
</dbReference>
<keyword evidence="3" id="KW-0808">Transferase</keyword>
<gene>
    <name evidence="9" type="ORF">Ctob_007378</name>
</gene>
<dbReference type="GO" id="GO:0006508">
    <property type="term" value="P:proteolysis"/>
    <property type="evidence" value="ECO:0007669"/>
    <property type="project" value="UniProtKB-KW"/>
</dbReference>
<dbReference type="PANTHER" id="PTHR11276">
    <property type="entry name" value="DNA POLYMERASE TYPE-X FAMILY MEMBER"/>
    <property type="match status" value="1"/>
</dbReference>
<keyword evidence="5" id="KW-0235">DNA replication</keyword>
<keyword evidence="4" id="KW-0548">Nucleotidyltransferase</keyword>
<dbReference type="PANTHER" id="PTHR11276:SF28">
    <property type="entry name" value="DNA POLYMERASE LAMBDA"/>
    <property type="match status" value="1"/>
</dbReference>
<dbReference type="InterPro" id="IPR043519">
    <property type="entry name" value="NT_sf"/>
</dbReference>
<dbReference type="EMBL" id="JWZX01002334">
    <property type="protein sequence ID" value="KOO29899.1"/>
    <property type="molecule type" value="Genomic_DNA"/>
</dbReference>
<dbReference type="Gene3D" id="3.40.50.1820">
    <property type="entry name" value="alpha/beta hydrolase"/>
    <property type="match status" value="1"/>
</dbReference>
<dbReference type="Proteomes" id="UP000037460">
    <property type="component" value="Unassembled WGS sequence"/>
</dbReference>
<dbReference type="InterPro" id="IPR002054">
    <property type="entry name" value="DNA-dir_DNA_pol_X"/>
</dbReference>
<dbReference type="GO" id="GO:0004185">
    <property type="term" value="F:serine-type carboxypeptidase activity"/>
    <property type="evidence" value="ECO:0007669"/>
    <property type="project" value="InterPro"/>
</dbReference>
<dbReference type="InterPro" id="IPR018202">
    <property type="entry name" value="Ser_caboxypep_ser_AS"/>
</dbReference>
<protein>
    <submittedName>
        <fullName evidence="9">Serine protease family</fullName>
    </submittedName>
</protein>
<keyword evidence="9" id="KW-0378">Hydrolase</keyword>
<dbReference type="SUPFAM" id="SSF53474">
    <property type="entry name" value="alpha/beta-Hydrolases"/>
    <property type="match status" value="1"/>
</dbReference>
<dbReference type="PROSITE" id="PS00131">
    <property type="entry name" value="CARBOXYPEPT_SER_SER"/>
    <property type="match status" value="1"/>
</dbReference>
<dbReference type="InterPro" id="IPR001563">
    <property type="entry name" value="Peptidase_S10"/>
</dbReference>
<dbReference type="PRINTS" id="PR00870">
    <property type="entry name" value="DNAPOLXBETA"/>
</dbReference>
<dbReference type="Gene3D" id="3.30.460.10">
    <property type="entry name" value="Beta Polymerase, domain 2"/>
    <property type="match status" value="1"/>
</dbReference>
<comment type="similarity">
    <text evidence="1">Belongs to the peptidase S10 family.</text>
</comment>
<dbReference type="GO" id="GO:0003887">
    <property type="term" value="F:DNA-directed DNA polymerase activity"/>
    <property type="evidence" value="ECO:0007669"/>
    <property type="project" value="InterPro"/>
</dbReference>
<dbReference type="AlphaFoldDB" id="A0A0M0JTJ3"/>
<dbReference type="InterPro" id="IPR037160">
    <property type="entry name" value="DNA_Pol_thumb_sf"/>
</dbReference>
<keyword evidence="10" id="KW-1185">Reference proteome</keyword>
<evidence type="ECO:0000256" key="5">
    <source>
        <dbReference type="ARBA" id="ARBA00022705"/>
    </source>
</evidence>
<dbReference type="InterPro" id="IPR022312">
    <property type="entry name" value="DNA_pol_X"/>
</dbReference>
<dbReference type="Gene3D" id="3.40.50.12670">
    <property type="match status" value="1"/>
</dbReference>
<keyword evidence="2" id="KW-0237">DNA synthesis</keyword>
<feature type="active site" description="Nucleophile; Schiff-base intermediate with DNA; for 5'-dRP lyase activity" evidence="6">
    <location>
        <position position="773"/>
    </location>
</feature>
<evidence type="ECO:0000259" key="8">
    <source>
        <dbReference type="SMART" id="SM00483"/>
    </source>
</evidence>
<feature type="compositionally biased region" description="Low complexity" evidence="7">
    <location>
        <begin position="353"/>
        <end position="367"/>
    </location>
</feature>
<organism evidence="9 10">
    <name type="scientific">Chrysochromulina tobinii</name>
    <dbReference type="NCBI Taxonomy" id="1460289"/>
    <lineage>
        <taxon>Eukaryota</taxon>
        <taxon>Haptista</taxon>
        <taxon>Haptophyta</taxon>
        <taxon>Prymnesiophyceae</taxon>
        <taxon>Prymnesiales</taxon>
        <taxon>Chrysochromulinaceae</taxon>
        <taxon>Chrysochromulina</taxon>
    </lineage>
</organism>
<feature type="region of interest" description="Disordered" evidence="7">
    <location>
        <begin position="1006"/>
        <end position="1030"/>
    </location>
</feature>
<evidence type="ECO:0000256" key="7">
    <source>
        <dbReference type="SAM" id="MobiDB-lite"/>
    </source>
</evidence>
<evidence type="ECO:0000256" key="1">
    <source>
        <dbReference type="ARBA" id="ARBA00009431"/>
    </source>
</evidence>
<proteinExistence type="inferred from homology"/>
<accession>A0A0M0JTJ3</accession>
<dbReference type="Pfam" id="PF14791">
    <property type="entry name" value="DNA_pol_B_thumb"/>
    <property type="match status" value="1"/>
</dbReference>
<dbReference type="InterPro" id="IPR028207">
    <property type="entry name" value="DNA_pol_B_palm_palm"/>
</dbReference>
<evidence type="ECO:0000256" key="6">
    <source>
        <dbReference type="PIRSR" id="PIRSR622312-50"/>
    </source>
</evidence>
<evidence type="ECO:0000313" key="10">
    <source>
        <dbReference type="Proteomes" id="UP000037460"/>
    </source>
</evidence>
<keyword evidence="9" id="KW-0645">Protease</keyword>
<dbReference type="OrthoDB" id="443318at2759"/>
<evidence type="ECO:0000256" key="2">
    <source>
        <dbReference type="ARBA" id="ARBA00022634"/>
    </source>
</evidence>
<feature type="domain" description="DNA-directed DNA polymerase X" evidence="8">
    <location>
        <begin position="702"/>
        <end position="1023"/>
    </location>
</feature>
<feature type="compositionally biased region" description="Basic and acidic residues" evidence="7">
    <location>
        <begin position="1006"/>
        <end position="1024"/>
    </location>
</feature>
<dbReference type="GO" id="GO:0003677">
    <property type="term" value="F:DNA binding"/>
    <property type="evidence" value="ECO:0007669"/>
    <property type="project" value="InterPro"/>
</dbReference>
<reference evidence="10" key="1">
    <citation type="journal article" date="2015" name="PLoS Genet.">
        <title>Genome Sequence and Transcriptome Analyses of Chrysochromulina tobin: Metabolic Tools for Enhanced Algal Fitness in the Prominent Order Prymnesiales (Haptophyceae).</title>
        <authorList>
            <person name="Hovde B.T."/>
            <person name="Deodato C.R."/>
            <person name="Hunsperger H.M."/>
            <person name="Ryken S.A."/>
            <person name="Yost W."/>
            <person name="Jha R.K."/>
            <person name="Patterson J."/>
            <person name="Monnat R.J. Jr."/>
            <person name="Barlow S.B."/>
            <person name="Starkenburg S.R."/>
            <person name="Cattolico R.A."/>
        </authorList>
    </citation>
    <scope>NUCLEOTIDE SEQUENCE</scope>
    <source>
        <strain evidence="10">CCMP291</strain>
    </source>
</reference>
<feature type="compositionally biased region" description="Basic residues" evidence="7">
    <location>
        <begin position="368"/>
        <end position="386"/>
    </location>
</feature>
<evidence type="ECO:0000256" key="3">
    <source>
        <dbReference type="ARBA" id="ARBA00022679"/>
    </source>
</evidence>
<dbReference type="SUPFAM" id="SSF81301">
    <property type="entry name" value="Nucleotidyltransferase"/>
    <property type="match status" value="1"/>
</dbReference>
<dbReference type="InterPro" id="IPR002008">
    <property type="entry name" value="DNA_pol_X_beta-like"/>
</dbReference>
<dbReference type="InterPro" id="IPR029058">
    <property type="entry name" value="AB_hydrolase_fold"/>
</dbReference>